<dbReference type="Proteomes" id="UP000758603">
    <property type="component" value="Unassembled WGS sequence"/>
</dbReference>
<dbReference type="OrthoDB" id="10656391at2759"/>
<feature type="region of interest" description="Disordered" evidence="1">
    <location>
        <begin position="93"/>
        <end position="205"/>
    </location>
</feature>
<feature type="compositionally biased region" description="Pro residues" evidence="1">
    <location>
        <begin position="97"/>
        <end position="114"/>
    </location>
</feature>
<comment type="caution">
    <text evidence="2">The sequence shown here is derived from an EMBL/GenBank/DDBJ whole genome shotgun (WGS) entry which is preliminary data.</text>
</comment>
<dbReference type="EMBL" id="JAGPXC010000002">
    <property type="protein sequence ID" value="KAH6658382.1"/>
    <property type="molecule type" value="Genomic_DNA"/>
</dbReference>
<protein>
    <submittedName>
        <fullName evidence="2">Uncharacterized protein</fullName>
    </submittedName>
</protein>
<dbReference type="GeneID" id="70124399"/>
<reference evidence="2" key="1">
    <citation type="journal article" date="2021" name="Nat. Commun.">
        <title>Genetic determinants of endophytism in the Arabidopsis root mycobiome.</title>
        <authorList>
            <person name="Mesny F."/>
            <person name="Miyauchi S."/>
            <person name="Thiergart T."/>
            <person name="Pickel B."/>
            <person name="Atanasova L."/>
            <person name="Karlsson M."/>
            <person name="Huettel B."/>
            <person name="Barry K.W."/>
            <person name="Haridas S."/>
            <person name="Chen C."/>
            <person name="Bauer D."/>
            <person name="Andreopoulos W."/>
            <person name="Pangilinan J."/>
            <person name="LaButti K."/>
            <person name="Riley R."/>
            <person name="Lipzen A."/>
            <person name="Clum A."/>
            <person name="Drula E."/>
            <person name="Henrissat B."/>
            <person name="Kohler A."/>
            <person name="Grigoriev I.V."/>
            <person name="Martin F.M."/>
            <person name="Hacquard S."/>
        </authorList>
    </citation>
    <scope>NUCLEOTIDE SEQUENCE</scope>
    <source>
        <strain evidence="2">MPI-SDFR-AT-0073</strain>
    </source>
</reference>
<organism evidence="2 3">
    <name type="scientific">Truncatella angustata</name>
    <dbReference type="NCBI Taxonomy" id="152316"/>
    <lineage>
        <taxon>Eukaryota</taxon>
        <taxon>Fungi</taxon>
        <taxon>Dikarya</taxon>
        <taxon>Ascomycota</taxon>
        <taxon>Pezizomycotina</taxon>
        <taxon>Sordariomycetes</taxon>
        <taxon>Xylariomycetidae</taxon>
        <taxon>Amphisphaeriales</taxon>
        <taxon>Sporocadaceae</taxon>
        <taxon>Truncatella</taxon>
    </lineage>
</organism>
<feature type="compositionally biased region" description="Pro residues" evidence="1">
    <location>
        <begin position="157"/>
        <end position="196"/>
    </location>
</feature>
<proteinExistence type="predicted"/>
<evidence type="ECO:0000256" key="1">
    <source>
        <dbReference type="SAM" id="MobiDB-lite"/>
    </source>
</evidence>
<sequence>MAGDSLLATSEAGNDEVAAVGQSIPAVENVEGQPVSTADESTGSEDAARPLQSSNAEKEAKEALLIAVEKMKALKTATTVNVWAEYSQLEDIMDEFPSPPASPRPTSQVPPPFPHGGGTAPRVYPINLNTPSSQPIIPSCTIERLSMGDWRGDSLGPPRPGLPPPPPRPGFAPGPPRPGFAPGPPRPGPPPGPPGYGPSGRVGRNNATPVIQVYYRNVRSVPTTVDREYSDEDFKNAYTNAQNIEKPQRVKINSSILLDDLERIAGLTLPGLPHM</sequence>
<feature type="region of interest" description="Disordered" evidence="1">
    <location>
        <begin position="1"/>
        <end position="58"/>
    </location>
</feature>
<keyword evidence="3" id="KW-1185">Reference proteome</keyword>
<dbReference type="AlphaFoldDB" id="A0A9P9A0H5"/>
<accession>A0A9P9A0H5</accession>
<evidence type="ECO:0000313" key="3">
    <source>
        <dbReference type="Proteomes" id="UP000758603"/>
    </source>
</evidence>
<gene>
    <name evidence="2" type="ORF">BKA67DRAFT_213077</name>
</gene>
<name>A0A9P9A0H5_9PEZI</name>
<evidence type="ECO:0000313" key="2">
    <source>
        <dbReference type="EMBL" id="KAH6658382.1"/>
    </source>
</evidence>
<feature type="compositionally biased region" description="Polar residues" evidence="1">
    <location>
        <begin position="127"/>
        <end position="136"/>
    </location>
</feature>
<dbReference type="RefSeq" id="XP_045962616.1">
    <property type="nucleotide sequence ID" value="XM_046095506.1"/>
</dbReference>